<sequence length="32" mass="3474">MSSGMPLKYTRGVGHQIKCALQSYQSSACQVN</sequence>
<dbReference type="Proteomes" id="UP000054653">
    <property type="component" value="Unassembled WGS sequence"/>
</dbReference>
<gene>
    <name evidence="1" type="ORF">T03_10283</name>
</gene>
<dbReference type="EMBL" id="JYDI01002032">
    <property type="protein sequence ID" value="KRY25952.1"/>
    <property type="molecule type" value="Genomic_DNA"/>
</dbReference>
<reference evidence="1 2" key="1">
    <citation type="submission" date="2015-01" db="EMBL/GenBank/DDBJ databases">
        <title>Evolution of Trichinella species and genotypes.</title>
        <authorList>
            <person name="Korhonen P.K."/>
            <person name="Edoardo P."/>
            <person name="Giuseppe L.R."/>
            <person name="Gasser R.B."/>
        </authorList>
    </citation>
    <scope>NUCLEOTIDE SEQUENCE [LARGE SCALE GENOMIC DNA]</scope>
    <source>
        <strain evidence="1">ISS120</strain>
    </source>
</reference>
<dbReference type="AlphaFoldDB" id="A0A0V1AME0"/>
<comment type="caution">
    <text evidence="1">The sequence shown here is derived from an EMBL/GenBank/DDBJ whole genome shotgun (WGS) entry which is preliminary data.</text>
</comment>
<protein>
    <submittedName>
        <fullName evidence="1">Uncharacterized protein</fullName>
    </submittedName>
</protein>
<evidence type="ECO:0000313" key="2">
    <source>
        <dbReference type="Proteomes" id="UP000054653"/>
    </source>
</evidence>
<accession>A0A0V1AME0</accession>
<proteinExistence type="predicted"/>
<name>A0A0V1AME0_TRIBR</name>
<organism evidence="1 2">
    <name type="scientific">Trichinella britovi</name>
    <name type="common">Parasitic roundworm</name>
    <dbReference type="NCBI Taxonomy" id="45882"/>
    <lineage>
        <taxon>Eukaryota</taxon>
        <taxon>Metazoa</taxon>
        <taxon>Ecdysozoa</taxon>
        <taxon>Nematoda</taxon>
        <taxon>Enoplea</taxon>
        <taxon>Dorylaimia</taxon>
        <taxon>Trichinellida</taxon>
        <taxon>Trichinellidae</taxon>
        <taxon>Trichinella</taxon>
    </lineage>
</organism>
<evidence type="ECO:0000313" key="1">
    <source>
        <dbReference type="EMBL" id="KRY25952.1"/>
    </source>
</evidence>
<keyword evidence="2" id="KW-1185">Reference proteome</keyword>